<sequence>MTQFELSDFLDAPSAPYYCGFKASDIGASLYKIRDDSVRPRHFLGADNEDEIEAILSDREGHSLHEFIDGGEPLRPVIDFDLPVETLNAITPKISGGQAKNKLCCAFRDTCQEVFPKWDKKTMAIADSSDASKISLHVSTFGMRLPNIPQVAVFTELVRKKLPETLQGKSIIDNIANKSSFSLRLLGSPKYKEKTKEHIRVKKAICPKDGTVFDFMIRPPNDESEVVENSPLLAIPEREDKRCLTEGNENTDADIGQAEFDFIETLLRDNSIEGYTLSFPSNNIPDLFPLVRNSPSHCQICDREHENDNGYILRNKKSYRFYCHRANHEREPETTNLSVKLTISETALQREQKLPSPIKQDRSRISNPNDCFVWWDLICMCTSGSKFSRAEVYKAIQSTVAYIQLNKPVWILKHRDPENGLYFGMGAELKLAKFEIKIIEYGGEAVKLKSLIDQAVIKGLIVYADYDFLPYPISVPQPNTEFFNLFLGFLAKPAMNINKEIMDPILWHVRNIICDGNEVLNEYIWNWWALLVQKPQQKPRSILVLKSTLQQCGKNIITDFIGDKVLGPHLHFATSDLEKILGRFNSAIQARKLIVMNETGMSSGDKVACLNLFKILRLVSGNTKYFKRLGNILDHSDAPGVVMKYLLSLDISDFDPQEIPTTKMKSDIMRDQLPNPIRFIIDYIGSWAEDSIVRTGRTLLYQKYLEWCGDNGEKPFSNNIFGKKLSEKNIIECKQGRVGGGKREWQYILDRSKIIAKLRESGLGDMEEFSDIPQPEALKADDIPTNKGSQNETTDIPIFNVPETIPQKIISPLPEENLSLRDKKADKHDDSTQTLFDYVSEQAEVPIASTSRTSETSNPPEPVIDKPKSIKPISKIMNMPPKEADPPKPNEVSPAILLSRAQREERLRKRAVELGENPDAFVTITEKDRLDSITFRDRMETDS</sequence>
<dbReference type="Proteomes" id="UP000234323">
    <property type="component" value="Unassembled WGS sequence"/>
</dbReference>
<evidence type="ECO:0000313" key="3">
    <source>
        <dbReference type="EMBL" id="PKY59747.1"/>
    </source>
</evidence>
<dbReference type="EMBL" id="LLXI01003739">
    <property type="protein sequence ID" value="PKY59747.1"/>
    <property type="molecule type" value="Genomic_DNA"/>
</dbReference>
<gene>
    <name evidence="3" type="ORF">RhiirA4_482753</name>
</gene>
<dbReference type="VEuPathDB" id="FungiDB:FUN_012267"/>
<protein>
    <recommendedName>
        <fullName evidence="2">DNA primase/nucleoside triphosphatase C-terminal domain-containing protein</fullName>
    </recommendedName>
</protein>
<feature type="domain" description="DNA primase/nucleoside triphosphatase C-terminal" evidence="2">
    <location>
        <begin position="680"/>
        <end position="728"/>
    </location>
</feature>
<proteinExistence type="predicted"/>
<evidence type="ECO:0000313" key="4">
    <source>
        <dbReference type="Proteomes" id="UP000234323"/>
    </source>
</evidence>
<dbReference type="VEuPathDB" id="FungiDB:FUN_012151"/>
<feature type="compositionally biased region" description="Polar residues" evidence="1">
    <location>
        <begin position="848"/>
        <end position="858"/>
    </location>
</feature>
<accession>A0A2I1HLI9</accession>
<feature type="region of interest" description="Disordered" evidence="1">
    <location>
        <begin position="844"/>
        <end position="893"/>
    </location>
</feature>
<comment type="caution">
    <text evidence="3">The sequence shown here is derived from an EMBL/GenBank/DDBJ whole genome shotgun (WGS) entry which is preliminary data.</text>
</comment>
<keyword evidence="4" id="KW-1185">Reference proteome</keyword>
<evidence type="ECO:0000256" key="1">
    <source>
        <dbReference type="SAM" id="MobiDB-lite"/>
    </source>
</evidence>
<dbReference type="AlphaFoldDB" id="A0A2I1HLI9"/>
<evidence type="ECO:0000259" key="2">
    <source>
        <dbReference type="Pfam" id="PF03288"/>
    </source>
</evidence>
<name>A0A2I1HLI9_9GLOM</name>
<dbReference type="InterPro" id="IPR004968">
    <property type="entry name" value="DNA_primase/NTPase_C"/>
</dbReference>
<dbReference type="VEuPathDB" id="FungiDB:RhiirA1_503278"/>
<dbReference type="VEuPathDB" id="FungiDB:RhiirA1_402853"/>
<dbReference type="Pfam" id="PF03288">
    <property type="entry name" value="Pox_D5"/>
    <property type="match status" value="1"/>
</dbReference>
<dbReference type="VEuPathDB" id="FungiDB:RhiirFUN_020524"/>
<reference evidence="3 4" key="1">
    <citation type="submission" date="2015-10" db="EMBL/GenBank/DDBJ databases">
        <title>Genome analyses suggest a sexual origin of heterokaryosis in a supposedly ancient asexual fungus.</title>
        <authorList>
            <person name="Ropars J."/>
            <person name="Sedzielewska K."/>
            <person name="Noel J."/>
            <person name="Charron P."/>
            <person name="Farinelli L."/>
            <person name="Marton T."/>
            <person name="Kruger M."/>
            <person name="Pelin A."/>
            <person name="Brachmann A."/>
            <person name="Corradi N."/>
        </authorList>
    </citation>
    <scope>NUCLEOTIDE SEQUENCE [LARGE SCALE GENOMIC DNA]</scope>
    <source>
        <strain evidence="3 4">A4</strain>
    </source>
</reference>
<dbReference type="VEuPathDB" id="FungiDB:RhiirFUN_001616"/>
<organism evidence="3 4">
    <name type="scientific">Rhizophagus irregularis</name>
    <dbReference type="NCBI Taxonomy" id="588596"/>
    <lineage>
        <taxon>Eukaryota</taxon>
        <taxon>Fungi</taxon>
        <taxon>Fungi incertae sedis</taxon>
        <taxon>Mucoromycota</taxon>
        <taxon>Glomeromycotina</taxon>
        <taxon>Glomeromycetes</taxon>
        <taxon>Glomerales</taxon>
        <taxon>Glomeraceae</taxon>
        <taxon>Rhizophagus</taxon>
    </lineage>
</organism>